<dbReference type="EMBL" id="DF968202">
    <property type="protein sequence ID" value="GAP46083.1"/>
    <property type="molecule type" value="Genomic_DNA"/>
</dbReference>
<sequence length="661" mass="72511">MSPWFSSPAPTWQVVLPWLDQLAPEELLALQRLGGPAQWWLRETPEETSSRRSYMDDVFDLFASFLCWGSGSALLDEKQLFLLLPFLPMDLPTAELELDEKALEVMEAAGGRTLGEVGQLAPMDILNLPKVRIEIKREVLAALVRAGVTFPQRDRTEESLVAAAAGSSSSTAPDTAISEWFVGLDTRQQDLITEHLCAVSPLPVDRLAARYRTMRSWMTRLLDELPQHLETAALDSTGVRSALTLFSAATVTPITRSDLLEQHPWLAVNLPGSNVTMLELLVALHWSGSTDEEWLFSGSLEEMRKLTRDALDLEAGECLSWAATRRLLEGTSESLEVTEEWLRYCGLRLVGDRQVELDGTSQPVADQTGAPAVEGNYVLAPPRTATEAAPLEKALSGLPAQTHGDPPPTPAQSGDATTLALIDVLEQLREFACEHRPGEQLADLLRDSDEFPEPLRTLMARILAAVARADGWELPDDALSGDASAPPARPRIGDSAAGSGSRRETLNDRAWNVLNQLGHPLDSKLLVERMGSDVNIRSLKAQLPKDSRFVRSDVDSWALTEWGLRPYTTIKELVTEEVDMADGSIPTDELVAILTRAFTINESSVRQVASSPPFTARGGVVRRLSDVRREEKDERVSADRGAESPDDDGPSPEDLINLMGL</sequence>
<feature type="compositionally biased region" description="Basic and acidic residues" evidence="1">
    <location>
        <begin position="625"/>
        <end position="643"/>
    </location>
</feature>
<proteinExistence type="predicted"/>
<feature type="region of interest" description="Disordered" evidence="1">
    <location>
        <begin position="625"/>
        <end position="661"/>
    </location>
</feature>
<gene>
    <name evidence="2" type="ORF">SAZU_0816</name>
</gene>
<keyword evidence="3" id="KW-1185">Reference proteome</keyword>
<accession>A0A0K8PEB2</accession>
<dbReference type="RefSeq" id="WP_059414968.1">
    <property type="nucleotide sequence ID" value="NZ_DF968202.1"/>
</dbReference>
<protein>
    <submittedName>
        <fullName evidence="2">Uncharacterized protein</fullName>
    </submittedName>
</protein>
<organism evidence="2 3">
    <name type="scientific">Streptomyces azureus</name>
    <dbReference type="NCBI Taxonomy" id="146537"/>
    <lineage>
        <taxon>Bacteria</taxon>
        <taxon>Bacillati</taxon>
        <taxon>Actinomycetota</taxon>
        <taxon>Actinomycetes</taxon>
        <taxon>Kitasatosporales</taxon>
        <taxon>Streptomycetaceae</taxon>
        <taxon>Streptomyces</taxon>
    </lineage>
</organism>
<feature type="region of interest" description="Disordered" evidence="1">
    <location>
        <begin position="477"/>
        <end position="504"/>
    </location>
</feature>
<dbReference type="AlphaFoldDB" id="A0A0K8PEB2"/>
<dbReference type="OrthoDB" id="3928741at2"/>
<name>A0A0K8PEB2_STRAJ</name>
<evidence type="ECO:0000313" key="3">
    <source>
        <dbReference type="Proteomes" id="UP000053859"/>
    </source>
</evidence>
<dbReference type="Proteomes" id="UP000053859">
    <property type="component" value="Unassembled WGS sequence"/>
</dbReference>
<evidence type="ECO:0000313" key="2">
    <source>
        <dbReference type="EMBL" id="GAP46083.1"/>
    </source>
</evidence>
<reference evidence="2" key="1">
    <citation type="journal article" date="2015" name="Genome Announc.">
        <title>Draft Genome Sequence of Thiostrepton-Producing Streptomyces azureus ATCC 14921.</title>
        <authorList>
            <person name="Sakihara K."/>
            <person name="Maeda J."/>
            <person name="Tashiro K."/>
            <person name="Fujino Y."/>
            <person name="Kuhara S."/>
            <person name="Ohshima T."/>
            <person name="Ogata S."/>
            <person name="Doi K."/>
        </authorList>
    </citation>
    <scope>NUCLEOTIDE SEQUENCE [LARGE SCALE GENOMIC DNA]</scope>
    <source>
        <strain evidence="2">ATCC14921</strain>
    </source>
</reference>
<evidence type="ECO:0000256" key="1">
    <source>
        <dbReference type="SAM" id="MobiDB-lite"/>
    </source>
</evidence>
<dbReference type="PATRIC" id="fig|146537.3.peg.862"/>